<gene>
    <name evidence="1" type="ORF">A0O28_0093320</name>
</gene>
<dbReference type="AlphaFoldDB" id="A0A1T3CXR3"/>
<comment type="caution">
    <text evidence="1">The sequence shown here is derived from an EMBL/GenBank/DDBJ whole genome shotgun (WGS) entry which is preliminary data.</text>
</comment>
<dbReference type="InterPro" id="IPR011333">
    <property type="entry name" value="SKP1/BTB/POZ_sf"/>
</dbReference>
<dbReference type="PANTHER" id="PTHR47843">
    <property type="entry name" value="BTB DOMAIN-CONTAINING PROTEIN-RELATED"/>
    <property type="match status" value="1"/>
</dbReference>
<keyword evidence="2" id="KW-1185">Reference proteome</keyword>
<sequence length="321" mass="36367">MDSKYESILLSKPFTFIVGPHKKQYIIHEATVSRLSKTLDSLLNGGMRESDEHCVCWEDTDEKTFIRFGEWAYTGDYKPEEPEILLDSSQIAYPDDDLPKLIVKAEQTVKSLALFNDESGDNGNQGHCTGRVNATHDYGAATKRSCGRCRTRFTTNCCTACVAVRYSACQSCRKIPEQEKRLAMIEKFNNNSAYESPTTPFTPRKNTESCEDYSGVFLSHAQLYVLADKYDIKELRDLSAHKLWVTLKEFSLYPERMGDIIGLVKYSFANTIAGDKLRTLLTDFCACTVEDLCQGEGFQDLICETPEFACELIKEMSTRLE</sequence>
<accession>A0A1T3CXR3</accession>
<organism evidence="1 2">
    <name type="scientific">Trichoderma guizhouense</name>
    <dbReference type="NCBI Taxonomy" id="1491466"/>
    <lineage>
        <taxon>Eukaryota</taxon>
        <taxon>Fungi</taxon>
        <taxon>Dikarya</taxon>
        <taxon>Ascomycota</taxon>
        <taxon>Pezizomycotina</taxon>
        <taxon>Sordariomycetes</taxon>
        <taxon>Hypocreomycetidae</taxon>
        <taxon>Hypocreales</taxon>
        <taxon>Hypocreaceae</taxon>
        <taxon>Trichoderma</taxon>
    </lineage>
</organism>
<dbReference type="EMBL" id="LVVK01000004">
    <property type="protein sequence ID" value="OPB45765.1"/>
    <property type="molecule type" value="Genomic_DNA"/>
</dbReference>
<evidence type="ECO:0000313" key="1">
    <source>
        <dbReference type="EMBL" id="OPB45765.1"/>
    </source>
</evidence>
<dbReference type="Proteomes" id="UP000191004">
    <property type="component" value="Unassembled WGS sequence"/>
</dbReference>
<evidence type="ECO:0008006" key="3">
    <source>
        <dbReference type="Google" id="ProtNLM"/>
    </source>
</evidence>
<dbReference type="OrthoDB" id="9997739at2759"/>
<proteinExistence type="predicted"/>
<dbReference type="Gene3D" id="3.30.710.10">
    <property type="entry name" value="Potassium Channel Kv1.1, Chain A"/>
    <property type="match status" value="1"/>
</dbReference>
<protein>
    <recommendedName>
        <fullName evidence="3">BTB domain-containing protein</fullName>
    </recommendedName>
</protein>
<evidence type="ECO:0000313" key="2">
    <source>
        <dbReference type="Proteomes" id="UP000191004"/>
    </source>
</evidence>
<reference evidence="1 2" key="1">
    <citation type="submission" date="2016-04" db="EMBL/GenBank/DDBJ databases">
        <title>Multiple horizontal gene transfer events from other fungi enriched the ability of the initially mycotrophic fungus Trichoderma (Ascomycota) to feed on dead plant biomass.</title>
        <authorList>
            <person name="Atanasova L."/>
            <person name="Chenthamara K."/>
            <person name="Zhang J."/>
            <person name="Grujic M."/>
            <person name="Henrissat B."/>
            <person name="Kuo A."/>
            <person name="Aertz A."/>
            <person name="Salamov A."/>
            <person name="Lipzen A."/>
            <person name="Labutti K."/>
            <person name="Barry K."/>
            <person name="Miao Y."/>
            <person name="Rahimi M.J."/>
            <person name="Shen Q."/>
            <person name="Grigoriev I.V."/>
            <person name="Kubicek C.P."/>
            <person name="Druzhinina I.S."/>
        </authorList>
    </citation>
    <scope>NUCLEOTIDE SEQUENCE [LARGE SCALE GENOMIC DNA]</scope>
    <source>
        <strain evidence="1 2">NJAU 4742</strain>
    </source>
</reference>
<name>A0A1T3CXR3_9HYPO</name>